<dbReference type="InterPro" id="IPR007627">
    <property type="entry name" value="RNA_pol_sigma70_r2"/>
</dbReference>
<comment type="similarity">
    <text evidence="1">Belongs to the sigma-70 factor family. ECF subfamily.</text>
</comment>
<evidence type="ECO:0000313" key="10">
    <source>
        <dbReference type="Proteomes" id="UP000199681"/>
    </source>
</evidence>
<dbReference type="Gene3D" id="1.10.1740.10">
    <property type="match status" value="1"/>
</dbReference>
<dbReference type="EMBL" id="FOPW01000007">
    <property type="protein sequence ID" value="SFH54640.1"/>
    <property type="molecule type" value="Genomic_DNA"/>
</dbReference>
<accession>A0ABY1EDX9</accession>
<dbReference type="PANTHER" id="PTHR43133">
    <property type="entry name" value="RNA POLYMERASE ECF-TYPE SIGMA FACTO"/>
    <property type="match status" value="1"/>
</dbReference>
<name>A0ABY1EDX9_9MICO</name>
<keyword evidence="3" id="KW-0731">Sigma factor</keyword>
<dbReference type="SUPFAM" id="SSF88659">
    <property type="entry name" value="Sigma3 and sigma4 domains of RNA polymerase sigma factors"/>
    <property type="match status" value="1"/>
</dbReference>
<dbReference type="InterPro" id="IPR013249">
    <property type="entry name" value="RNA_pol_sigma70_r4_t2"/>
</dbReference>
<dbReference type="NCBIfam" id="TIGR02937">
    <property type="entry name" value="sigma70-ECF"/>
    <property type="match status" value="1"/>
</dbReference>
<gene>
    <name evidence="9" type="ORF">SAMN05216274_107192</name>
</gene>
<dbReference type="SUPFAM" id="SSF88946">
    <property type="entry name" value="Sigma2 domain of RNA polymerase sigma factors"/>
    <property type="match status" value="1"/>
</dbReference>
<keyword evidence="4" id="KW-0238">DNA-binding</keyword>
<dbReference type="PANTHER" id="PTHR43133:SF8">
    <property type="entry name" value="RNA POLYMERASE SIGMA FACTOR HI_1459-RELATED"/>
    <property type="match status" value="1"/>
</dbReference>
<feature type="domain" description="RNA polymerase sigma-70 region 2" evidence="7">
    <location>
        <begin position="45"/>
        <end position="113"/>
    </location>
</feature>
<dbReference type="InterPro" id="IPR014284">
    <property type="entry name" value="RNA_pol_sigma-70_dom"/>
</dbReference>
<keyword evidence="5" id="KW-0804">Transcription</keyword>
<feature type="region of interest" description="Disordered" evidence="6">
    <location>
        <begin position="113"/>
        <end position="132"/>
    </location>
</feature>
<comment type="caution">
    <text evidence="9">The sequence shown here is derived from an EMBL/GenBank/DDBJ whole genome shotgun (WGS) entry which is preliminary data.</text>
</comment>
<evidence type="ECO:0000256" key="3">
    <source>
        <dbReference type="ARBA" id="ARBA00023082"/>
    </source>
</evidence>
<evidence type="ECO:0000259" key="8">
    <source>
        <dbReference type="Pfam" id="PF08281"/>
    </source>
</evidence>
<organism evidence="9 10">
    <name type="scientific">Cryobacterium levicorallinum</name>
    <dbReference type="NCBI Taxonomy" id="995038"/>
    <lineage>
        <taxon>Bacteria</taxon>
        <taxon>Bacillati</taxon>
        <taxon>Actinomycetota</taxon>
        <taxon>Actinomycetes</taxon>
        <taxon>Micrococcales</taxon>
        <taxon>Microbacteriaceae</taxon>
        <taxon>Cryobacterium</taxon>
    </lineage>
</organism>
<keyword evidence="10" id="KW-1185">Reference proteome</keyword>
<evidence type="ECO:0000256" key="1">
    <source>
        <dbReference type="ARBA" id="ARBA00010641"/>
    </source>
</evidence>
<dbReference type="Gene3D" id="1.10.10.10">
    <property type="entry name" value="Winged helix-like DNA-binding domain superfamily/Winged helix DNA-binding domain"/>
    <property type="match status" value="1"/>
</dbReference>
<dbReference type="InterPro" id="IPR039425">
    <property type="entry name" value="RNA_pol_sigma-70-like"/>
</dbReference>
<evidence type="ECO:0000256" key="5">
    <source>
        <dbReference type="ARBA" id="ARBA00023163"/>
    </source>
</evidence>
<dbReference type="InterPro" id="IPR036388">
    <property type="entry name" value="WH-like_DNA-bd_sf"/>
</dbReference>
<evidence type="ECO:0000256" key="2">
    <source>
        <dbReference type="ARBA" id="ARBA00023015"/>
    </source>
</evidence>
<dbReference type="Proteomes" id="UP000199681">
    <property type="component" value="Unassembled WGS sequence"/>
</dbReference>
<feature type="domain" description="RNA polymerase sigma factor 70 region 4 type 2" evidence="8">
    <location>
        <begin position="145"/>
        <end position="195"/>
    </location>
</feature>
<evidence type="ECO:0000256" key="4">
    <source>
        <dbReference type="ARBA" id="ARBA00023125"/>
    </source>
</evidence>
<reference evidence="9 10" key="1">
    <citation type="submission" date="2016-10" db="EMBL/GenBank/DDBJ databases">
        <authorList>
            <person name="Varghese N."/>
            <person name="Submissions S."/>
        </authorList>
    </citation>
    <scope>NUCLEOTIDE SEQUENCE [LARGE SCALE GENOMIC DNA]</scope>
    <source>
        <strain evidence="9 10">GMCC 1.11211</strain>
    </source>
</reference>
<protein>
    <submittedName>
        <fullName evidence="9">RNA polymerase sigma-70 factor, ECF subfamily</fullName>
    </submittedName>
</protein>
<evidence type="ECO:0000313" key="9">
    <source>
        <dbReference type="EMBL" id="SFH54640.1"/>
    </source>
</evidence>
<proteinExistence type="inferred from homology"/>
<evidence type="ECO:0000259" key="7">
    <source>
        <dbReference type="Pfam" id="PF04542"/>
    </source>
</evidence>
<dbReference type="InterPro" id="IPR013324">
    <property type="entry name" value="RNA_pol_sigma_r3/r4-like"/>
</dbReference>
<dbReference type="InterPro" id="IPR013325">
    <property type="entry name" value="RNA_pol_sigma_r2"/>
</dbReference>
<keyword evidence="2" id="KW-0805">Transcription regulation</keyword>
<sequence length="209" mass="23422">MTSKSEPADLLISMPSPADVSSCAVSDLAHLTQVQGGDRKAFVVLYNCHVRAVYWFALKMVRSIADAEDITQDTFVIAWSKRHAIRPVDQSVLPWLLVTARYLGNNRIRSRARDDHHRTDSDLSNFPDPQHRSVHDEVQSRMLLDAIDHAVGQLSETDQTLYYLCIDEGLSYEQAARALGTSHGAVRNRLARVRITLRGKLSAQKEALS</sequence>
<evidence type="ECO:0000256" key="6">
    <source>
        <dbReference type="SAM" id="MobiDB-lite"/>
    </source>
</evidence>
<dbReference type="Pfam" id="PF04542">
    <property type="entry name" value="Sigma70_r2"/>
    <property type="match status" value="1"/>
</dbReference>
<dbReference type="Pfam" id="PF08281">
    <property type="entry name" value="Sigma70_r4_2"/>
    <property type="match status" value="1"/>
</dbReference>